<gene>
    <name evidence="1" type="ORF">HW452_13355</name>
</gene>
<protein>
    <submittedName>
        <fullName evidence="1">DsbA family protein</fullName>
    </submittedName>
</protein>
<dbReference type="Proteomes" id="UP001319846">
    <property type="component" value="Unassembled WGS sequence"/>
</dbReference>
<reference evidence="1" key="1">
    <citation type="submission" date="2020-06" db="EMBL/GenBank/DDBJ databases">
        <title>Whole Genome Sequence of Halomonas aquamarina MB598.</title>
        <authorList>
            <person name="Pervaiz M."/>
            <person name="Fariq A."/>
            <person name="Yasmin A."/>
            <person name="Welch M."/>
        </authorList>
    </citation>
    <scope>NUCLEOTIDE SEQUENCE</scope>
    <source>
        <strain evidence="1">MB598</strain>
    </source>
</reference>
<keyword evidence="2" id="KW-1185">Reference proteome</keyword>
<dbReference type="EMBL" id="JABYQT010000008">
    <property type="protein sequence ID" value="MBZ5488512.1"/>
    <property type="molecule type" value="Genomic_DNA"/>
</dbReference>
<organism evidence="1 2">
    <name type="scientific">Vreelandella aquamarina</name>
    <dbReference type="NCBI Taxonomy" id="77097"/>
    <lineage>
        <taxon>Bacteria</taxon>
        <taxon>Pseudomonadati</taxon>
        <taxon>Pseudomonadota</taxon>
        <taxon>Gammaproteobacteria</taxon>
        <taxon>Oceanospirillales</taxon>
        <taxon>Halomonadaceae</taxon>
        <taxon>Vreelandella</taxon>
    </lineage>
</organism>
<comment type="caution">
    <text evidence="1">The sequence shown here is derived from an EMBL/GenBank/DDBJ whole genome shotgun (WGS) entry which is preliminary data.</text>
</comment>
<evidence type="ECO:0000313" key="1">
    <source>
        <dbReference type="EMBL" id="MBZ5488512.1"/>
    </source>
</evidence>
<proteinExistence type="predicted"/>
<sequence>MTRLVYLFDPLCGWCYGAAPALAAAAASNAITLEPMPTGLFAGSGGRAMDEAFAAYAWENDQRIAALTGQPFTEAYRRGVLESREQRFDSAPATRALTAVHLTAAEREFAALEAFQRARYAEGRDVTDRATLVELLDALALFEAASLLKADDETLRSACERRVVQAQTLMQRFSLRGVPSLLVEKAGALQPLKADALYSSPAGFVESLSRV</sequence>
<evidence type="ECO:0000313" key="2">
    <source>
        <dbReference type="Proteomes" id="UP001319846"/>
    </source>
</evidence>
<name>A0ACC5VWH7_9GAMM</name>
<accession>A0ACC5VWH7</accession>